<reference evidence="2 3" key="1">
    <citation type="journal article" date="2022" name="G3 (Bethesda)">
        <title>Whole-genome sequence and methylome profiling of the almond [Prunus dulcis (Mill.) D.A. Webb] cultivar 'Nonpareil'.</title>
        <authorList>
            <person name="D'Amico-Willman K.M."/>
            <person name="Ouma W.Z."/>
            <person name="Meulia T."/>
            <person name="Sideli G.M."/>
            <person name="Gradziel T.M."/>
            <person name="Fresnedo-Ramirez J."/>
        </authorList>
    </citation>
    <scope>NUCLEOTIDE SEQUENCE [LARGE SCALE GENOMIC DNA]</scope>
    <source>
        <strain evidence="2">Clone GOH B32 T37-40</strain>
    </source>
</reference>
<gene>
    <name evidence="2" type="ORF">L3X38_011750</name>
</gene>
<feature type="region of interest" description="Disordered" evidence="1">
    <location>
        <begin position="1"/>
        <end position="87"/>
    </location>
</feature>
<sequence length="111" mass="13004">MVETPNVETFGHNAKPTENEQHHQKIQHGDEETRSPQVQWSDVVETGRRENPQGHSEPEKTIAKTEHPNYDSRPSHHYSKYHPDLRNDWGSYNKKVNFRVAVCQNTNRFTV</sequence>
<protein>
    <submittedName>
        <fullName evidence="2">Uncharacterized protein</fullName>
    </submittedName>
</protein>
<name>A0AAD4WIC2_PRUDU</name>
<proteinExistence type="predicted"/>
<evidence type="ECO:0000313" key="2">
    <source>
        <dbReference type="EMBL" id="KAI5343874.1"/>
    </source>
</evidence>
<accession>A0AAD4WIC2</accession>
<keyword evidence="3" id="KW-1185">Reference proteome</keyword>
<comment type="caution">
    <text evidence="2">The sequence shown here is derived from an EMBL/GenBank/DDBJ whole genome shotgun (WGS) entry which is preliminary data.</text>
</comment>
<feature type="compositionally biased region" description="Basic and acidic residues" evidence="1">
    <location>
        <begin position="15"/>
        <end position="34"/>
    </location>
</feature>
<feature type="compositionally biased region" description="Basic and acidic residues" evidence="1">
    <location>
        <begin position="45"/>
        <end position="74"/>
    </location>
</feature>
<dbReference type="Proteomes" id="UP001054821">
    <property type="component" value="Chromosome 2"/>
</dbReference>
<evidence type="ECO:0000256" key="1">
    <source>
        <dbReference type="SAM" id="MobiDB-lite"/>
    </source>
</evidence>
<organism evidence="2 3">
    <name type="scientific">Prunus dulcis</name>
    <name type="common">Almond</name>
    <name type="synonym">Amygdalus dulcis</name>
    <dbReference type="NCBI Taxonomy" id="3755"/>
    <lineage>
        <taxon>Eukaryota</taxon>
        <taxon>Viridiplantae</taxon>
        <taxon>Streptophyta</taxon>
        <taxon>Embryophyta</taxon>
        <taxon>Tracheophyta</taxon>
        <taxon>Spermatophyta</taxon>
        <taxon>Magnoliopsida</taxon>
        <taxon>eudicotyledons</taxon>
        <taxon>Gunneridae</taxon>
        <taxon>Pentapetalae</taxon>
        <taxon>rosids</taxon>
        <taxon>fabids</taxon>
        <taxon>Rosales</taxon>
        <taxon>Rosaceae</taxon>
        <taxon>Amygdaloideae</taxon>
        <taxon>Amygdaleae</taxon>
        <taxon>Prunus</taxon>
    </lineage>
</organism>
<dbReference type="EMBL" id="JAJFAZ020000002">
    <property type="protein sequence ID" value="KAI5343874.1"/>
    <property type="molecule type" value="Genomic_DNA"/>
</dbReference>
<dbReference type="AlphaFoldDB" id="A0AAD4WIC2"/>
<evidence type="ECO:0000313" key="3">
    <source>
        <dbReference type="Proteomes" id="UP001054821"/>
    </source>
</evidence>